<protein>
    <submittedName>
        <fullName evidence="1">Uncharacterized protein</fullName>
    </submittedName>
</protein>
<sequence length="115" mass="12773">MSLPYYLIRNGVSKAAARLKEKDSKIVATILLALALPLRRTPSWPTYPQNLPNLPNYDPSVHLADNGSLTSFEHRLSSIHPVDFPRPLPSPHIPILCLRLAAAGSFDNIHTNLRT</sequence>
<organism evidence="1 2">
    <name type="scientific">Agrocybe pediades</name>
    <dbReference type="NCBI Taxonomy" id="84607"/>
    <lineage>
        <taxon>Eukaryota</taxon>
        <taxon>Fungi</taxon>
        <taxon>Dikarya</taxon>
        <taxon>Basidiomycota</taxon>
        <taxon>Agaricomycotina</taxon>
        <taxon>Agaricomycetes</taxon>
        <taxon>Agaricomycetidae</taxon>
        <taxon>Agaricales</taxon>
        <taxon>Agaricineae</taxon>
        <taxon>Strophariaceae</taxon>
        <taxon>Agrocybe</taxon>
    </lineage>
</organism>
<proteinExistence type="predicted"/>
<gene>
    <name evidence="1" type="ORF">D9613_009897</name>
</gene>
<comment type="caution">
    <text evidence="1">The sequence shown here is derived from an EMBL/GenBank/DDBJ whole genome shotgun (WGS) entry which is preliminary data.</text>
</comment>
<accession>A0A8H4QWI6</accession>
<keyword evidence="2" id="KW-1185">Reference proteome</keyword>
<evidence type="ECO:0000313" key="1">
    <source>
        <dbReference type="EMBL" id="KAF4618737.1"/>
    </source>
</evidence>
<reference evidence="1 2" key="1">
    <citation type="submission" date="2019-12" db="EMBL/GenBank/DDBJ databases">
        <authorList>
            <person name="Floudas D."/>
            <person name="Bentzer J."/>
            <person name="Ahren D."/>
            <person name="Johansson T."/>
            <person name="Persson P."/>
            <person name="Tunlid A."/>
        </authorList>
    </citation>
    <scope>NUCLEOTIDE SEQUENCE [LARGE SCALE GENOMIC DNA]</scope>
    <source>
        <strain evidence="1 2">CBS 102.39</strain>
    </source>
</reference>
<dbReference type="AlphaFoldDB" id="A0A8H4QWI6"/>
<dbReference type="Proteomes" id="UP000521872">
    <property type="component" value="Unassembled WGS sequence"/>
</dbReference>
<evidence type="ECO:0000313" key="2">
    <source>
        <dbReference type="Proteomes" id="UP000521872"/>
    </source>
</evidence>
<dbReference type="EMBL" id="JAACJL010000017">
    <property type="protein sequence ID" value="KAF4618737.1"/>
    <property type="molecule type" value="Genomic_DNA"/>
</dbReference>
<name>A0A8H4QWI6_9AGAR</name>